<keyword evidence="2" id="KW-1185">Reference proteome</keyword>
<dbReference type="Proteomes" id="UP000766550">
    <property type="component" value="Unassembled WGS sequence"/>
</dbReference>
<dbReference type="OrthoDB" id="178002at2157"/>
<evidence type="ECO:0000313" key="2">
    <source>
        <dbReference type="Proteomes" id="UP000766550"/>
    </source>
</evidence>
<organism evidence="1 2">
    <name type="scientific">Haloarcula limicola</name>
    <dbReference type="NCBI Taxonomy" id="1429915"/>
    <lineage>
        <taxon>Archaea</taxon>
        <taxon>Methanobacteriati</taxon>
        <taxon>Methanobacteriota</taxon>
        <taxon>Stenosarchaea group</taxon>
        <taxon>Halobacteria</taxon>
        <taxon>Halobacteriales</taxon>
        <taxon>Haloarculaceae</taxon>
        <taxon>Haloarcula</taxon>
    </lineage>
</organism>
<proteinExistence type="predicted"/>
<gene>
    <name evidence="1" type="ORF">KTS45_12085</name>
</gene>
<dbReference type="AlphaFoldDB" id="A0A8J7Y6H0"/>
<evidence type="ECO:0000313" key="1">
    <source>
        <dbReference type="EMBL" id="MBV0924937.1"/>
    </source>
</evidence>
<accession>A0A8J7Y6H0</accession>
<reference evidence="1 2" key="1">
    <citation type="submission" date="2021-06" db="EMBL/GenBank/DDBJ databases">
        <title>New haloarchaea isolates fom saline soil.</title>
        <authorList>
            <person name="Duran-Viseras A."/>
            <person name="Sanchez-Porro C.S."/>
            <person name="Ventosa A."/>
        </authorList>
    </citation>
    <scope>NUCLEOTIDE SEQUENCE [LARGE SCALE GENOMIC DNA]</scope>
    <source>
        <strain evidence="1 2">JCM 183640</strain>
    </source>
</reference>
<comment type="caution">
    <text evidence="1">The sequence shown here is derived from an EMBL/GenBank/DDBJ whole genome shotgun (WGS) entry which is preliminary data.</text>
</comment>
<name>A0A8J7Y6H0_9EURY</name>
<dbReference type="EMBL" id="JAHQXF010000002">
    <property type="protein sequence ID" value="MBV0924937.1"/>
    <property type="molecule type" value="Genomic_DNA"/>
</dbReference>
<dbReference type="RefSeq" id="WP_162317786.1">
    <property type="nucleotide sequence ID" value="NZ_JAHQXF010000002.1"/>
</dbReference>
<sequence>MEGTEATGEAGGLSLAELFTREFMREYTDFESIAEFWSHSPWEIESRADIERLPDNPVDGYVSTHTEFSDAAEMDWVAGTEWAAKRFDH</sequence>
<protein>
    <submittedName>
        <fullName evidence="1">Uncharacterized protein</fullName>
    </submittedName>
</protein>